<evidence type="ECO:0000256" key="6">
    <source>
        <dbReference type="ARBA" id="ARBA00047422"/>
    </source>
</evidence>
<keyword evidence="2 7" id="KW-0489">Methyltransferase</keyword>
<dbReference type="InterPro" id="IPR050390">
    <property type="entry name" value="C5-Methyltransferase"/>
</dbReference>
<comment type="catalytic activity">
    <reaction evidence="6">
        <text>a 2'-deoxycytidine in DNA + S-adenosyl-L-methionine = a 5-methyl-2'-deoxycytidine in DNA + S-adenosyl-L-homocysteine + H(+)</text>
        <dbReference type="Rhea" id="RHEA:13681"/>
        <dbReference type="Rhea" id="RHEA-COMP:11369"/>
        <dbReference type="Rhea" id="RHEA-COMP:11370"/>
        <dbReference type="ChEBI" id="CHEBI:15378"/>
        <dbReference type="ChEBI" id="CHEBI:57856"/>
        <dbReference type="ChEBI" id="CHEBI:59789"/>
        <dbReference type="ChEBI" id="CHEBI:85452"/>
        <dbReference type="ChEBI" id="CHEBI:85454"/>
        <dbReference type="EC" id="2.1.1.37"/>
    </reaction>
</comment>
<dbReference type="Gene3D" id="3.90.120.10">
    <property type="entry name" value="DNA Methylase, subunit A, domain 2"/>
    <property type="match status" value="1"/>
</dbReference>
<accession>A0A516GYR3</accession>
<evidence type="ECO:0000313" key="8">
    <source>
        <dbReference type="EMBL" id="QDO96647.1"/>
    </source>
</evidence>
<dbReference type="RefSeq" id="WP_144067628.1">
    <property type="nucleotide sequence ID" value="NZ_CP041636.1"/>
</dbReference>
<dbReference type="InterPro" id="IPR029063">
    <property type="entry name" value="SAM-dependent_MTases_sf"/>
</dbReference>
<evidence type="ECO:0000313" key="9">
    <source>
        <dbReference type="Proteomes" id="UP000317496"/>
    </source>
</evidence>
<gene>
    <name evidence="8" type="ORF">FNB15_04855</name>
</gene>
<organism evidence="8 9">
    <name type="scientific">Ferrovibrio terrae</name>
    <dbReference type="NCBI Taxonomy" id="2594003"/>
    <lineage>
        <taxon>Bacteria</taxon>
        <taxon>Pseudomonadati</taxon>
        <taxon>Pseudomonadota</taxon>
        <taxon>Alphaproteobacteria</taxon>
        <taxon>Rhodospirillales</taxon>
        <taxon>Rhodospirillaceae</taxon>
        <taxon>Ferrovibrio</taxon>
    </lineage>
</organism>
<feature type="active site" evidence="7">
    <location>
        <position position="126"/>
    </location>
</feature>
<dbReference type="GO" id="GO:0009307">
    <property type="term" value="P:DNA restriction-modification system"/>
    <property type="evidence" value="ECO:0007669"/>
    <property type="project" value="UniProtKB-KW"/>
</dbReference>
<reference evidence="8 9" key="1">
    <citation type="submission" date="2019-07" db="EMBL/GenBank/DDBJ databases">
        <title>Genome sequencing for Ferrovibrio sp. K5.</title>
        <authorList>
            <person name="Park S.-J."/>
        </authorList>
    </citation>
    <scope>NUCLEOTIDE SEQUENCE [LARGE SCALE GENOMIC DNA]</scope>
    <source>
        <strain evidence="8 9">K5</strain>
    </source>
</reference>
<dbReference type="Gene3D" id="3.40.50.150">
    <property type="entry name" value="Vaccinia Virus protein VP39"/>
    <property type="match status" value="1"/>
</dbReference>
<evidence type="ECO:0000256" key="1">
    <source>
        <dbReference type="ARBA" id="ARBA00011975"/>
    </source>
</evidence>
<dbReference type="OrthoDB" id="9813719at2"/>
<keyword evidence="9" id="KW-1185">Reference proteome</keyword>
<dbReference type="EMBL" id="CP041636">
    <property type="protein sequence ID" value="QDO96647.1"/>
    <property type="molecule type" value="Genomic_DNA"/>
</dbReference>
<comment type="similarity">
    <text evidence="7">Belongs to the class I-like SAM-binding methyltransferase superfamily. C5-methyltransferase family.</text>
</comment>
<sequence length="548" mass="60666">MTKTIPVIDIFAGPGGLGEGFTGAHGAVKFDVRLSCEMDETACHTLRLRKFFHLATGKAREAYYEAVKHPNPDGTLARQFPELWAKAAARVLNIRLGDNNRRNELHSKIKSAIGGENFVLIGGPPCQAYSLVGRARRLGIGDTRKNAAELKKQREEEFYQDEKHGLYREYLEILAVHEPAVFVMENVKGLASARTGADAAAGSVSELILRDLQNPSKAVSDNPHLEVRPWLKGKNARYRLISLSAEQIVSLGQSDMFAEKSIRDFVLRSEVYGVPQARHRVIIVGIRADLTGEIKPLKKMAAPTSARAVLEAMPSLRSHLSKGLDDAAVWVQAIREQAAERLTGAGYGLGIANWVKDIAGLAATRNSGSQWYARSPKKIKDAEALQAWLHDPELNGILQHQARGHMSSDLARYLFCAAYAEKHERSPKLSDWPSGELRPAHRNVVVNKNGQLEASGFADRFKVQGIGRQPSSTITSHIAKDGHYYIHYDPVQCRSLTVREAARLQTFPDNYFFCGNRTQQYHQVGNAVPSYLAKQIAERIAGFLKSAF</sequence>
<dbReference type="PANTHER" id="PTHR10629:SF52">
    <property type="entry name" value="DNA (CYTOSINE-5)-METHYLTRANSFERASE 1"/>
    <property type="match status" value="1"/>
</dbReference>
<dbReference type="PRINTS" id="PR00105">
    <property type="entry name" value="C5METTRFRASE"/>
</dbReference>
<keyword evidence="3 7" id="KW-0808">Transferase</keyword>
<dbReference type="InterPro" id="IPR001525">
    <property type="entry name" value="C5_MeTfrase"/>
</dbReference>
<dbReference type="SUPFAM" id="SSF53335">
    <property type="entry name" value="S-adenosyl-L-methionine-dependent methyltransferases"/>
    <property type="match status" value="1"/>
</dbReference>
<evidence type="ECO:0000256" key="5">
    <source>
        <dbReference type="ARBA" id="ARBA00022747"/>
    </source>
</evidence>
<evidence type="ECO:0000256" key="4">
    <source>
        <dbReference type="ARBA" id="ARBA00022691"/>
    </source>
</evidence>
<dbReference type="Pfam" id="PF00145">
    <property type="entry name" value="DNA_methylase"/>
    <property type="match status" value="2"/>
</dbReference>
<dbReference type="GO" id="GO:0003677">
    <property type="term" value="F:DNA binding"/>
    <property type="evidence" value="ECO:0007669"/>
    <property type="project" value="TreeGrafter"/>
</dbReference>
<dbReference type="EC" id="2.1.1.37" evidence="1"/>
<protein>
    <recommendedName>
        <fullName evidence="1">DNA (cytosine-5-)-methyltransferase</fullName>
        <ecNumber evidence="1">2.1.1.37</ecNumber>
    </recommendedName>
</protein>
<evidence type="ECO:0000256" key="7">
    <source>
        <dbReference type="PROSITE-ProRule" id="PRU01016"/>
    </source>
</evidence>
<name>A0A516GYR3_9PROT</name>
<evidence type="ECO:0000256" key="2">
    <source>
        <dbReference type="ARBA" id="ARBA00022603"/>
    </source>
</evidence>
<dbReference type="REBASE" id="353435">
    <property type="entry name" value="M.FspK5ORF4855P"/>
</dbReference>
<dbReference type="KEGG" id="fer:FNB15_04855"/>
<keyword evidence="5" id="KW-0680">Restriction system</keyword>
<dbReference type="GO" id="GO:0044027">
    <property type="term" value="P:negative regulation of gene expression via chromosomal CpG island methylation"/>
    <property type="evidence" value="ECO:0007669"/>
    <property type="project" value="TreeGrafter"/>
</dbReference>
<dbReference type="Proteomes" id="UP000317496">
    <property type="component" value="Chromosome"/>
</dbReference>
<dbReference type="AlphaFoldDB" id="A0A516GYR3"/>
<keyword evidence="4 7" id="KW-0949">S-adenosyl-L-methionine</keyword>
<dbReference type="GO" id="GO:0032259">
    <property type="term" value="P:methylation"/>
    <property type="evidence" value="ECO:0007669"/>
    <property type="project" value="UniProtKB-KW"/>
</dbReference>
<proteinExistence type="inferred from homology"/>
<dbReference type="PANTHER" id="PTHR10629">
    <property type="entry name" value="CYTOSINE-SPECIFIC METHYLTRANSFERASE"/>
    <property type="match status" value="1"/>
</dbReference>
<evidence type="ECO:0000256" key="3">
    <source>
        <dbReference type="ARBA" id="ARBA00022679"/>
    </source>
</evidence>
<dbReference type="GO" id="GO:0003886">
    <property type="term" value="F:DNA (cytosine-5-)-methyltransferase activity"/>
    <property type="evidence" value="ECO:0007669"/>
    <property type="project" value="UniProtKB-EC"/>
</dbReference>
<dbReference type="PROSITE" id="PS51679">
    <property type="entry name" value="SAM_MT_C5"/>
    <property type="match status" value="1"/>
</dbReference>